<dbReference type="GO" id="GO:0016705">
    <property type="term" value="F:oxidoreductase activity, acting on paired donors, with incorporation or reduction of molecular oxygen"/>
    <property type="evidence" value="ECO:0007669"/>
    <property type="project" value="InterPro"/>
</dbReference>
<dbReference type="GO" id="GO:0004497">
    <property type="term" value="F:monooxygenase activity"/>
    <property type="evidence" value="ECO:0007669"/>
    <property type="project" value="InterPro"/>
</dbReference>
<dbReference type="GO" id="GO:0005506">
    <property type="term" value="F:iron ion binding"/>
    <property type="evidence" value="ECO:0007669"/>
    <property type="project" value="InterPro"/>
</dbReference>
<dbReference type="PANTHER" id="PTHR24305:SF166">
    <property type="entry name" value="CYTOCHROME P450 12A4, MITOCHONDRIAL-RELATED"/>
    <property type="match status" value="1"/>
</dbReference>
<dbReference type="GO" id="GO:0020037">
    <property type="term" value="F:heme binding"/>
    <property type="evidence" value="ECO:0007669"/>
    <property type="project" value="InterPro"/>
</dbReference>
<dbReference type="Proteomes" id="UP001275084">
    <property type="component" value="Unassembled WGS sequence"/>
</dbReference>
<comment type="caution">
    <text evidence="5">The sequence shown here is derived from an EMBL/GenBank/DDBJ whole genome shotgun (WGS) entry which is preliminary data.</text>
</comment>
<dbReference type="InterPro" id="IPR001128">
    <property type="entry name" value="Cyt_P450"/>
</dbReference>
<dbReference type="AlphaFoldDB" id="A0AAJ0MKS7"/>
<evidence type="ECO:0000256" key="1">
    <source>
        <dbReference type="ARBA" id="ARBA00010617"/>
    </source>
</evidence>
<keyword evidence="6" id="KW-1185">Reference proteome</keyword>
<evidence type="ECO:0000256" key="3">
    <source>
        <dbReference type="ARBA" id="ARBA00022723"/>
    </source>
</evidence>
<keyword evidence="2" id="KW-0349">Heme</keyword>
<proteinExistence type="inferred from homology"/>
<feature type="non-terminal residue" evidence="5">
    <location>
        <position position="205"/>
    </location>
</feature>
<evidence type="ECO:0000313" key="5">
    <source>
        <dbReference type="EMBL" id="KAK3364129.1"/>
    </source>
</evidence>
<gene>
    <name evidence="5" type="ORF">B0T25DRAFT_431696</name>
</gene>
<dbReference type="PANTHER" id="PTHR24305">
    <property type="entry name" value="CYTOCHROME P450"/>
    <property type="match status" value="1"/>
</dbReference>
<evidence type="ECO:0000256" key="4">
    <source>
        <dbReference type="ARBA" id="ARBA00023004"/>
    </source>
</evidence>
<keyword evidence="4" id="KW-0408">Iron</keyword>
<dbReference type="InterPro" id="IPR050121">
    <property type="entry name" value="Cytochrome_P450_monoxygenase"/>
</dbReference>
<protein>
    <submittedName>
        <fullName evidence="5">Cytochrome P450</fullName>
    </submittedName>
</protein>
<evidence type="ECO:0000313" key="6">
    <source>
        <dbReference type="Proteomes" id="UP001275084"/>
    </source>
</evidence>
<sequence>SIAWSVVLYPKLFSPPRKLPGPKCGSFFNGQLRRILENAPGVPMEQWINSIPNDGMIRFTIALNAERILLTSPAAISDVLIRNVDAWQKPEQLRQSLAQILRNSLVVAEGASHRAQRKNMMPAFGQPRIRALYPTFWKKSCDAAEAICAQISRQSSVGPGVADGGAEISFSDWLRRITLDNIGEAGFGYRFDAISDPESEVNRTY</sequence>
<name>A0AAJ0MKS7_9PEZI</name>
<dbReference type="SUPFAM" id="SSF48264">
    <property type="entry name" value="Cytochrome P450"/>
    <property type="match status" value="1"/>
</dbReference>
<dbReference type="EMBL" id="JAUIQD010000001">
    <property type="protein sequence ID" value="KAK3364129.1"/>
    <property type="molecule type" value="Genomic_DNA"/>
</dbReference>
<comment type="similarity">
    <text evidence="1">Belongs to the cytochrome P450 family.</text>
</comment>
<reference evidence="5" key="1">
    <citation type="journal article" date="2023" name="Mol. Phylogenet. Evol.">
        <title>Genome-scale phylogeny and comparative genomics of the fungal order Sordariales.</title>
        <authorList>
            <person name="Hensen N."/>
            <person name="Bonometti L."/>
            <person name="Westerberg I."/>
            <person name="Brannstrom I.O."/>
            <person name="Guillou S."/>
            <person name="Cros-Aarteil S."/>
            <person name="Calhoun S."/>
            <person name="Haridas S."/>
            <person name="Kuo A."/>
            <person name="Mondo S."/>
            <person name="Pangilinan J."/>
            <person name="Riley R."/>
            <person name="LaButti K."/>
            <person name="Andreopoulos B."/>
            <person name="Lipzen A."/>
            <person name="Chen C."/>
            <person name="Yan M."/>
            <person name="Daum C."/>
            <person name="Ng V."/>
            <person name="Clum A."/>
            <person name="Steindorff A."/>
            <person name="Ohm R.A."/>
            <person name="Martin F."/>
            <person name="Silar P."/>
            <person name="Natvig D.O."/>
            <person name="Lalanne C."/>
            <person name="Gautier V."/>
            <person name="Ament-Velasquez S.L."/>
            <person name="Kruys A."/>
            <person name="Hutchinson M.I."/>
            <person name="Powell A.J."/>
            <person name="Barry K."/>
            <person name="Miller A.N."/>
            <person name="Grigoriev I.V."/>
            <person name="Debuchy R."/>
            <person name="Gladieux P."/>
            <person name="Hiltunen Thoren M."/>
            <person name="Johannesson H."/>
        </authorList>
    </citation>
    <scope>NUCLEOTIDE SEQUENCE</scope>
    <source>
        <strain evidence="5">CBS 955.72</strain>
    </source>
</reference>
<reference evidence="5" key="2">
    <citation type="submission" date="2023-06" db="EMBL/GenBank/DDBJ databases">
        <authorList>
            <consortium name="Lawrence Berkeley National Laboratory"/>
            <person name="Haridas S."/>
            <person name="Hensen N."/>
            <person name="Bonometti L."/>
            <person name="Westerberg I."/>
            <person name="Brannstrom I.O."/>
            <person name="Guillou S."/>
            <person name="Cros-Aarteil S."/>
            <person name="Calhoun S."/>
            <person name="Kuo A."/>
            <person name="Mondo S."/>
            <person name="Pangilinan J."/>
            <person name="Riley R."/>
            <person name="Labutti K."/>
            <person name="Andreopoulos B."/>
            <person name="Lipzen A."/>
            <person name="Chen C."/>
            <person name="Yanf M."/>
            <person name="Daum C."/>
            <person name="Ng V."/>
            <person name="Clum A."/>
            <person name="Steindorff A."/>
            <person name="Ohm R."/>
            <person name="Martin F."/>
            <person name="Silar P."/>
            <person name="Natvig D."/>
            <person name="Lalanne C."/>
            <person name="Gautier V."/>
            <person name="Ament-Velasquez S.L."/>
            <person name="Kruys A."/>
            <person name="Hutchinson M.I."/>
            <person name="Powell A.J."/>
            <person name="Barry K."/>
            <person name="Miller A.N."/>
            <person name="Grigoriev I.V."/>
            <person name="Debuchy R."/>
            <person name="Gladieux P."/>
            <person name="Thoren M.H."/>
            <person name="Johannesson H."/>
        </authorList>
    </citation>
    <scope>NUCLEOTIDE SEQUENCE</scope>
    <source>
        <strain evidence="5">CBS 955.72</strain>
    </source>
</reference>
<dbReference type="Pfam" id="PF00067">
    <property type="entry name" value="p450"/>
    <property type="match status" value="1"/>
</dbReference>
<dbReference type="Gene3D" id="1.10.630.10">
    <property type="entry name" value="Cytochrome P450"/>
    <property type="match status" value="1"/>
</dbReference>
<evidence type="ECO:0000256" key="2">
    <source>
        <dbReference type="ARBA" id="ARBA00022617"/>
    </source>
</evidence>
<dbReference type="InterPro" id="IPR036396">
    <property type="entry name" value="Cyt_P450_sf"/>
</dbReference>
<organism evidence="5 6">
    <name type="scientific">Lasiosphaeria hispida</name>
    <dbReference type="NCBI Taxonomy" id="260671"/>
    <lineage>
        <taxon>Eukaryota</taxon>
        <taxon>Fungi</taxon>
        <taxon>Dikarya</taxon>
        <taxon>Ascomycota</taxon>
        <taxon>Pezizomycotina</taxon>
        <taxon>Sordariomycetes</taxon>
        <taxon>Sordariomycetidae</taxon>
        <taxon>Sordariales</taxon>
        <taxon>Lasiosphaeriaceae</taxon>
        <taxon>Lasiosphaeria</taxon>
    </lineage>
</organism>
<keyword evidence="3" id="KW-0479">Metal-binding</keyword>
<accession>A0AAJ0MKS7</accession>
<feature type="non-terminal residue" evidence="5">
    <location>
        <position position="1"/>
    </location>
</feature>